<gene>
    <name evidence="3" type="ORF">SAMN05660284_01787</name>
</gene>
<keyword evidence="4" id="KW-1185">Reference proteome</keyword>
<comment type="subcellular location">
    <subcellularLocation>
        <location evidence="2">Cell membrane</location>
        <topology evidence="2">Lipid-anchor</topology>
    </subcellularLocation>
</comment>
<sequence>MPSAKQAVRRSCQTKLLVLSMALLLAGCAGSLPYKMPTLDIPALWKSNPAAVAAAQPTDPAQWWKTLGDPVLDQLIESALQNSPDLRLAAAKVREARAQKGVSDANLWPSLNATANASRSKNSKETGSGATGNQFSAGLDASWELDLFGGLRSAAEASDASLQASIESLRDTRVTLLAETAQGYIDYRGLQARLQVARDNLKSQEETLAITRWRQQAGLVTELDVAQASTSVEQARAAIPALEKSLESTRNSLAVLAGLTPTRLAALLEKAGSIPQTPASLAIGIPADTLRQRPDVRAAEQQLFAKAALVKKAEAARYPSLTLSGSIGLEALRAGRLFSADAMAGSIAAGLTAPIFDAGRIRQNIAIQTAQQEQVLATYEKTVLQALADVENALVALNKTRERETSLQAADTSANEALALARARYQAGLIDFLPLLEAQRTQLSADDSRLSAAADRAKALVQLYKALGGGWTPG</sequence>
<evidence type="ECO:0000256" key="2">
    <source>
        <dbReference type="RuleBase" id="RU362097"/>
    </source>
</evidence>
<dbReference type="Proteomes" id="UP000242869">
    <property type="component" value="Unassembled WGS sequence"/>
</dbReference>
<dbReference type="EMBL" id="FOVE01000012">
    <property type="protein sequence ID" value="SFN56906.1"/>
    <property type="molecule type" value="Genomic_DNA"/>
</dbReference>
<dbReference type="PROSITE" id="PS51257">
    <property type="entry name" value="PROKAR_LIPOPROTEIN"/>
    <property type="match status" value="1"/>
</dbReference>
<proteinExistence type="inferred from homology"/>
<evidence type="ECO:0000313" key="3">
    <source>
        <dbReference type="EMBL" id="SFN56906.1"/>
    </source>
</evidence>
<dbReference type="Pfam" id="PF02321">
    <property type="entry name" value="OEP"/>
    <property type="match status" value="2"/>
</dbReference>
<dbReference type="NCBIfam" id="TIGR01845">
    <property type="entry name" value="outer_NodT"/>
    <property type="match status" value="1"/>
</dbReference>
<evidence type="ECO:0000256" key="1">
    <source>
        <dbReference type="ARBA" id="ARBA00007613"/>
    </source>
</evidence>
<dbReference type="InterPro" id="IPR003423">
    <property type="entry name" value="OMP_efflux"/>
</dbReference>
<keyword evidence="2 3" id="KW-0449">Lipoprotein</keyword>
<dbReference type="PANTHER" id="PTHR30203">
    <property type="entry name" value="OUTER MEMBRANE CATION EFFLUX PROTEIN"/>
    <property type="match status" value="1"/>
</dbReference>
<organism evidence="3 4">
    <name type="scientific">Formivibrio citricus</name>
    <dbReference type="NCBI Taxonomy" id="83765"/>
    <lineage>
        <taxon>Bacteria</taxon>
        <taxon>Pseudomonadati</taxon>
        <taxon>Pseudomonadota</taxon>
        <taxon>Betaproteobacteria</taxon>
        <taxon>Neisseriales</taxon>
        <taxon>Chitinibacteraceae</taxon>
        <taxon>Formivibrio</taxon>
    </lineage>
</organism>
<name>A0A1I5A3E4_9NEIS</name>
<protein>
    <submittedName>
        <fullName evidence="3">Efflux transporter, outer membrane factor (OMF) lipoprotein, NodT family</fullName>
    </submittedName>
</protein>
<comment type="similarity">
    <text evidence="1 2">Belongs to the outer membrane factor (OMF) (TC 1.B.17) family.</text>
</comment>
<dbReference type="GO" id="GO:0005886">
    <property type="term" value="C:plasma membrane"/>
    <property type="evidence" value="ECO:0007669"/>
    <property type="project" value="UniProtKB-SubCell"/>
</dbReference>
<keyword evidence="2" id="KW-0564">Palmitate</keyword>
<dbReference type="InterPro" id="IPR010131">
    <property type="entry name" value="MdtP/NodT-like"/>
</dbReference>
<dbReference type="PANTHER" id="PTHR30203:SF32">
    <property type="entry name" value="CATION EFFLUX SYSTEM PROTEIN CUSC"/>
    <property type="match status" value="1"/>
</dbReference>
<dbReference type="AlphaFoldDB" id="A0A1I5A3E4"/>
<reference evidence="4" key="1">
    <citation type="submission" date="2016-10" db="EMBL/GenBank/DDBJ databases">
        <authorList>
            <person name="Varghese N."/>
            <person name="Submissions S."/>
        </authorList>
    </citation>
    <scope>NUCLEOTIDE SEQUENCE [LARGE SCALE GENOMIC DNA]</scope>
    <source>
        <strain evidence="4">DSM 6150</strain>
    </source>
</reference>
<keyword evidence="2" id="KW-1134">Transmembrane beta strand</keyword>
<dbReference type="OrthoDB" id="9770517at2"/>
<evidence type="ECO:0000313" key="4">
    <source>
        <dbReference type="Proteomes" id="UP000242869"/>
    </source>
</evidence>
<accession>A0A1I5A3E4</accession>
<keyword evidence="2" id="KW-0812">Transmembrane</keyword>
<dbReference type="GO" id="GO:0015562">
    <property type="term" value="F:efflux transmembrane transporter activity"/>
    <property type="evidence" value="ECO:0007669"/>
    <property type="project" value="InterPro"/>
</dbReference>
<dbReference type="STRING" id="83765.SAMN05660284_01787"/>
<dbReference type="SUPFAM" id="SSF56954">
    <property type="entry name" value="Outer membrane efflux proteins (OEP)"/>
    <property type="match status" value="1"/>
</dbReference>
<dbReference type="Gene3D" id="1.20.1600.10">
    <property type="entry name" value="Outer membrane efflux proteins (OEP)"/>
    <property type="match status" value="1"/>
</dbReference>
<keyword evidence="2" id="KW-0472">Membrane</keyword>
<dbReference type="Gene3D" id="2.20.200.10">
    <property type="entry name" value="Outer membrane efflux proteins (OEP)"/>
    <property type="match status" value="1"/>
</dbReference>